<evidence type="ECO:0000313" key="4">
    <source>
        <dbReference type="Proteomes" id="UP000239210"/>
    </source>
</evidence>
<dbReference type="EMBL" id="PVTG01000007">
    <property type="protein sequence ID" value="PRY49039.1"/>
    <property type="molecule type" value="Genomic_DNA"/>
</dbReference>
<keyword evidence="3" id="KW-0255">Endonuclease</keyword>
<proteinExistence type="inferred from homology"/>
<dbReference type="SUPFAM" id="SSF143011">
    <property type="entry name" value="RelE-like"/>
    <property type="match status" value="1"/>
</dbReference>
<name>A0A2T0TTQ0_9ACTN</name>
<dbReference type="PANTHER" id="PTHR35601:SF1">
    <property type="entry name" value="TOXIN RELE"/>
    <property type="match status" value="1"/>
</dbReference>
<keyword evidence="3" id="KW-0378">Hydrolase</keyword>
<dbReference type="Pfam" id="PF05016">
    <property type="entry name" value="ParE_toxin"/>
    <property type="match status" value="1"/>
</dbReference>
<dbReference type="InterPro" id="IPR035093">
    <property type="entry name" value="RelE/ParE_toxin_dom_sf"/>
</dbReference>
<keyword evidence="2" id="KW-1277">Toxin-antitoxin system</keyword>
<dbReference type="GO" id="GO:0004519">
    <property type="term" value="F:endonuclease activity"/>
    <property type="evidence" value="ECO:0007669"/>
    <property type="project" value="UniProtKB-KW"/>
</dbReference>
<reference evidence="3 4" key="1">
    <citation type="submission" date="2018-03" db="EMBL/GenBank/DDBJ databases">
        <title>Genomic Encyclopedia of Archaeal and Bacterial Type Strains, Phase II (KMG-II): from individual species to whole genera.</title>
        <authorList>
            <person name="Goeker M."/>
        </authorList>
    </citation>
    <scope>NUCLEOTIDE SEQUENCE [LARGE SCALE GENOMIC DNA]</scope>
    <source>
        <strain evidence="3 4">DSM 45416</strain>
    </source>
</reference>
<organism evidence="3 4">
    <name type="scientific">Geodermatophilus tzadiensis</name>
    <dbReference type="NCBI Taxonomy" id="1137988"/>
    <lineage>
        <taxon>Bacteria</taxon>
        <taxon>Bacillati</taxon>
        <taxon>Actinomycetota</taxon>
        <taxon>Actinomycetes</taxon>
        <taxon>Geodermatophilales</taxon>
        <taxon>Geodermatophilaceae</taxon>
        <taxon>Geodermatophilus</taxon>
    </lineage>
</organism>
<keyword evidence="4" id="KW-1185">Reference proteome</keyword>
<evidence type="ECO:0000256" key="1">
    <source>
        <dbReference type="ARBA" id="ARBA00006226"/>
    </source>
</evidence>
<protein>
    <submittedName>
        <fullName evidence="3">mRNA-degrading endonuclease RelE of RelBE toxin-antitoxin system</fullName>
    </submittedName>
</protein>
<dbReference type="PANTHER" id="PTHR35601">
    <property type="entry name" value="TOXIN RELE"/>
    <property type="match status" value="1"/>
</dbReference>
<evidence type="ECO:0000256" key="2">
    <source>
        <dbReference type="ARBA" id="ARBA00022649"/>
    </source>
</evidence>
<dbReference type="OrthoDB" id="5326046at2"/>
<dbReference type="InterPro" id="IPR007712">
    <property type="entry name" value="RelE/ParE_toxin"/>
</dbReference>
<accession>A0A2T0TTQ0</accession>
<dbReference type="AlphaFoldDB" id="A0A2T0TTQ0"/>
<keyword evidence="3" id="KW-0540">Nuclease</keyword>
<dbReference type="RefSeq" id="WP_106277445.1">
    <property type="nucleotide sequence ID" value="NZ_PVTG01000007.1"/>
</dbReference>
<evidence type="ECO:0000313" key="3">
    <source>
        <dbReference type="EMBL" id="PRY49039.1"/>
    </source>
</evidence>
<dbReference type="Gene3D" id="3.30.2310.20">
    <property type="entry name" value="RelE-like"/>
    <property type="match status" value="1"/>
</dbReference>
<sequence>MTGQPAPYVLAITPTARRQLAEYLPEAVAAAAYEFITGPLLDSPQRVGKQLRPPLEDRYSARRGTYRVIYRIDDDSHTVTVVDVAHRRDAYRSGR</sequence>
<gene>
    <name evidence="3" type="ORF">LY71_107121</name>
</gene>
<comment type="caution">
    <text evidence="3">The sequence shown here is derived from an EMBL/GenBank/DDBJ whole genome shotgun (WGS) entry which is preliminary data.</text>
</comment>
<dbReference type="Proteomes" id="UP000239210">
    <property type="component" value="Unassembled WGS sequence"/>
</dbReference>
<comment type="similarity">
    <text evidence="1">Belongs to the RelE toxin family.</text>
</comment>